<gene>
    <name evidence="4" type="primary">yodC</name>
    <name evidence="4" type="ORF">NCTC10172_00402</name>
</gene>
<sequence length="202" mass="23002">MKEIILNRRSIRKYTDFKISDEEILDIIDLAQKAPSTQNLQPWRFFVIGTPEGKEKLKKSMTYNLTQLETSSHMILLALDPMRHEKAEIIFNRAVLEGIMPIEVKERQLKHIAEKHATLEEPGHTNRLFLDAGLVAMNFMLAAKIHGYDTNPIGGFDKKTIMDNLGIKENLIPALLISIGKADEEGFKSVRLSAKETTQFIK</sequence>
<protein>
    <submittedName>
        <fullName evidence="4">NAD(P)H nitroreductase yodC</fullName>
        <ecNumber evidence="4">1.-.-.-</ecNumber>
    </submittedName>
</protein>
<dbReference type="Gene3D" id="3.40.109.10">
    <property type="entry name" value="NADH Oxidase"/>
    <property type="match status" value="1"/>
</dbReference>
<dbReference type="Pfam" id="PF00881">
    <property type="entry name" value="Nitroreductase"/>
    <property type="match status" value="1"/>
</dbReference>
<dbReference type="AlphaFoldDB" id="A0A449BIU7"/>
<evidence type="ECO:0000313" key="5">
    <source>
        <dbReference type="Proteomes" id="UP000290909"/>
    </source>
</evidence>
<evidence type="ECO:0000256" key="2">
    <source>
        <dbReference type="ARBA" id="ARBA00023002"/>
    </source>
</evidence>
<comment type="similarity">
    <text evidence="1">Belongs to the nitroreductase family.</text>
</comment>
<keyword evidence="2 4" id="KW-0560">Oxidoreductase</keyword>
<name>A0A449BIU7_9MOLU</name>
<dbReference type="RefSeq" id="WP_035369520.1">
    <property type="nucleotide sequence ID" value="NZ_LR215050.1"/>
</dbReference>
<dbReference type="SUPFAM" id="SSF55469">
    <property type="entry name" value="FMN-dependent nitroreductase-like"/>
    <property type="match status" value="1"/>
</dbReference>
<accession>A0A449BIU7</accession>
<dbReference type="EC" id="1.-.-.-" evidence="4"/>
<organism evidence="4 5">
    <name type="scientific">Acholeplasma hippikon</name>
    <dbReference type="NCBI Taxonomy" id="264636"/>
    <lineage>
        <taxon>Bacteria</taxon>
        <taxon>Bacillati</taxon>
        <taxon>Mycoplasmatota</taxon>
        <taxon>Mollicutes</taxon>
        <taxon>Acholeplasmatales</taxon>
        <taxon>Acholeplasmataceae</taxon>
        <taxon>Acholeplasma</taxon>
    </lineage>
</organism>
<keyword evidence="5" id="KW-1185">Reference proteome</keyword>
<evidence type="ECO:0000256" key="1">
    <source>
        <dbReference type="ARBA" id="ARBA00007118"/>
    </source>
</evidence>
<feature type="domain" description="Nitroreductase" evidence="3">
    <location>
        <begin position="5"/>
        <end position="181"/>
    </location>
</feature>
<evidence type="ECO:0000313" key="4">
    <source>
        <dbReference type="EMBL" id="VEU82391.1"/>
    </source>
</evidence>
<dbReference type="CDD" id="cd02137">
    <property type="entry name" value="MhqN-like"/>
    <property type="match status" value="1"/>
</dbReference>
<reference evidence="4 5" key="1">
    <citation type="submission" date="2019-01" db="EMBL/GenBank/DDBJ databases">
        <authorList>
            <consortium name="Pathogen Informatics"/>
        </authorList>
    </citation>
    <scope>NUCLEOTIDE SEQUENCE [LARGE SCALE GENOMIC DNA]</scope>
    <source>
        <strain evidence="4 5">NCTC10172</strain>
    </source>
</reference>
<evidence type="ECO:0000259" key="3">
    <source>
        <dbReference type="Pfam" id="PF00881"/>
    </source>
</evidence>
<proteinExistence type="inferred from homology"/>
<dbReference type="InterPro" id="IPR000415">
    <property type="entry name" value="Nitroreductase-like"/>
</dbReference>
<dbReference type="PANTHER" id="PTHR43673:SF10">
    <property type="entry name" value="NADH DEHYDROGENASE_NAD(P)H NITROREDUCTASE XCC3605-RELATED"/>
    <property type="match status" value="1"/>
</dbReference>
<dbReference type="InterPro" id="IPR029479">
    <property type="entry name" value="Nitroreductase"/>
</dbReference>
<dbReference type="Proteomes" id="UP000290909">
    <property type="component" value="Chromosome"/>
</dbReference>
<dbReference type="EMBL" id="LR215050">
    <property type="protein sequence ID" value="VEU82391.1"/>
    <property type="molecule type" value="Genomic_DNA"/>
</dbReference>
<dbReference type="STRING" id="1408416.GCA_000702765_01016"/>
<dbReference type="KEGG" id="ahk:NCTC10172_00402"/>
<dbReference type="PANTHER" id="PTHR43673">
    <property type="entry name" value="NAD(P)H NITROREDUCTASE YDGI-RELATED"/>
    <property type="match status" value="1"/>
</dbReference>
<dbReference type="GO" id="GO:0016491">
    <property type="term" value="F:oxidoreductase activity"/>
    <property type="evidence" value="ECO:0007669"/>
    <property type="project" value="UniProtKB-KW"/>
</dbReference>